<dbReference type="InterPro" id="IPR008693">
    <property type="entry name" value="MmpS"/>
</dbReference>
<comment type="subcellular location">
    <subcellularLocation>
        <location evidence="1">Cell membrane</location>
    </subcellularLocation>
</comment>
<evidence type="ECO:0000256" key="2">
    <source>
        <dbReference type="ARBA" id="ARBA00007531"/>
    </source>
</evidence>
<evidence type="ECO:0000256" key="3">
    <source>
        <dbReference type="ARBA" id="ARBA00022475"/>
    </source>
</evidence>
<keyword evidence="8" id="KW-1185">Reference proteome</keyword>
<sequence length="205" mass="21106">MSVPAIQPPVLGRKKCFKWPWFTAAAAAAVLVGAISVATEPKPALTADATSVVATEPVRTTDPVVAAAERSAAEAAREAEESCASESARRFFEAAASSSAAAEAQRKADEEAERKANQITYSVTTTGSGISTVTYSKPDFNISQESDVRGRKWSKTIDTAGDAVSIGLNAQNAGGGTITCRITRGNGSVVAENSSSGQYAVVTCG</sequence>
<reference evidence="8" key="1">
    <citation type="submission" date="2016-10" db="EMBL/GenBank/DDBJ databases">
        <authorList>
            <person name="Varghese N."/>
            <person name="Submissions S."/>
        </authorList>
    </citation>
    <scope>NUCLEOTIDE SEQUENCE [LARGE SCALE GENOMIC DNA]</scope>
    <source>
        <strain evidence="8">DSM 44544</strain>
    </source>
</reference>
<proteinExistence type="inferred from homology"/>
<gene>
    <name evidence="7" type="ORF">SAMN04489727_3044</name>
</gene>
<comment type="similarity">
    <text evidence="2">Belongs to the MmpS family.</text>
</comment>
<dbReference type="Gene3D" id="2.60.40.2880">
    <property type="entry name" value="MmpS1-5, C-terminal soluble domain"/>
    <property type="match status" value="1"/>
</dbReference>
<dbReference type="EMBL" id="FNSO01000004">
    <property type="protein sequence ID" value="SEC23448.1"/>
    <property type="molecule type" value="Genomic_DNA"/>
</dbReference>
<dbReference type="Proteomes" id="UP000199622">
    <property type="component" value="Unassembled WGS sequence"/>
</dbReference>
<keyword evidence="3" id="KW-1003">Cell membrane</keyword>
<evidence type="ECO:0000256" key="5">
    <source>
        <dbReference type="ARBA" id="ARBA00022989"/>
    </source>
</evidence>
<dbReference type="InterPro" id="IPR038468">
    <property type="entry name" value="MmpS_C"/>
</dbReference>
<keyword evidence="4" id="KW-0812">Transmembrane</keyword>
<evidence type="ECO:0000256" key="6">
    <source>
        <dbReference type="ARBA" id="ARBA00023136"/>
    </source>
</evidence>
<evidence type="ECO:0000313" key="8">
    <source>
        <dbReference type="Proteomes" id="UP000199622"/>
    </source>
</evidence>
<dbReference type="RefSeq" id="WP_091307479.1">
    <property type="nucleotide sequence ID" value="NZ_FNSO01000004.1"/>
</dbReference>
<dbReference type="OrthoDB" id="3694999at2"/>
<evidence type="ECO:0000256" key="4">
    <source>
        <dbReference type="ARBA" id="ARBA00022692"/>
    </source>
</evidence>
<keyword evidence="6" id="KW-0472">Membrane</keyword>
<protein>
    <submittedName>
        <fullName evidence="7">Membrane protein</fullName>
    </submittedName>
</protein>
<name>A0A1H4QV84_9PSEU</name>
<accession>A0A1H4QV84</accession>
<keyword evidence="5" id="KW-1133">Transmembrane helix</keyword>
<evidence type="ECO:0000313" key="7">
    <source>
        <dbReference type="EMBL" id="SEC23448.1"/>
    </source>
</evidence>
<dbReference type="GO" id="GO:0005886">
    <property type="term" value="C:plasma membrane"/>
    <property type="evidence" value="ECO:0007669"/>
    <property type="project" value="UniProtKB-SubCell"/>
</dbReference>
<organism evidence="7 8">
    <name type="scientific">Amycolatopsis tolypomycina</name>
    <dbReference type="NCBI Taxonomy" id="208445"/>
    <lineage>
        <taxon>Bacteria</taxon>
        <taxon>Bacillati</taxon>
        <taxon>Actinomycetota</taxon>
        <taxon>Actinomycetes</taxon>
        <taxon>Pseudonocardiales</taxon>
        <taxon>Pseudonocardiaceae</taxon>
        <taxon>Amycolatopsis</taxon>
    </lineage>
</organism>
<dbReference type="Pfam" id="PF05423">
    <property type="entry name" value="Mycobact_memb"/>
    <property type="match status" value="1"/>
</dbReference>
<evidence type="ECO:0000256" key="1">
    <source>
        <dbReference type="ARBA" id="ARBA00004236"/>
    </source>
</evidence>
<dbReference type="AlphaFoldDB" id="A0A1H4QV84"/>